<dbReference type="EMBL" id="LOHZ01000015">
    <property type="protein sequence ID" value="KYO68609.1"/>
    <property type="molecule type" value="Genomic_DNA"/>
</dbReference>
<feature type="transmembrane region" description="Helical" evidence="1">
    <location>
        <begin position="274"/>
        <end position="296"/>
    </location>
</feature>
<feature type="transmembrane region" description="Helical" evidence="1">
    <location>
        <begin position="171"/>
        <end position="193"/>
    </location>
</feature>
<evidence type="ECO:0000259" key="2">
    <source>
        <dbReference type="Pfam" id="PF13559"/>
    </source>
</evidence>
<dbReference type="Proteomes" id="UP000075737">
    <property type="component" value="Unassembled WGS sequence"/>
</dbReference>
<dbReference type="STRING" id="520767.ATZ99_01180"/>
<keyword evidence="1" id="KW-1133">Transmembrane helix</keyword>
<evidence type="ECO:0000313" key="3">
    <source>
        <dbReference type="EMBL" id="KYO68609.1"/>
    </source>
</evidence>
<evidence type="ECO:0000256" key="1">
    <source>
        <dbReference type="SAM" id="Phobius"/>
    </source>
</evidence>
<dbReference type="Pfam" id="PF13559">
    <property type="entry name" value="DUF4129"/>
    <property type="match status" value="1"/>
</dbReference>
<dbReference type="RefSeq" id="WP_068747316.1">
    <property type="nucleotide sequence ID" value="NZ_LOHZ01000015.1"/>
</dbReference>
<dbReference type="AlphaFoldDB" id="A0A161R9V5"/>
<organism evidence="3 4">
    <name type="scientific">Thermovenabulum gondwanense</name>
    <dbReference type="NCBI Taxonomy" id="520767"/>
    <lineage>
        <taxon>Bacteria</taxon>
        <taxon>Bacillati</taxon>
        <taxon>Bacillota</taxon>
        <taxon>Clostridia</taxon>
        <taxon>Thermosediminibacterales</taxon>
        <taxon>Thermosediminibacteraceae</taxon>
        <taxon>Thermovenabulum</taxon>
    </lineage>
</organism>
<keyword evidence="4" id="KW-1185">Reference proteome</keyword>
<dbReference type="InterPro" id="IPR025403">
    <property type="entry name" value="TgpA-like_C"/>
</dbReference>
<feature type="transmembrane region" description="Helical" evidence="1">
    <location>
        <begin position="12"/>
        <end position="35"/>
    </location>
</feature>
<evidence type="ECO:0000313" key="4">
    <source>
        <dbReference type="Proteomes" id="UP000075737"/>
    </source>
</evidence>
<gene>
    <name evidence="3" type="ORF">ATZ99_01180</name>
</gene>
<feature type="domain" description="Protein-glutamine gamma-glutamyltransferase-like C-terminal" evidence="2">
    <location>
        <begin position="357"/>
        <end position="419"/>
    </location>
</feature>
<feature type="transmembrane region" description="Helical" evidence="1">
    <location>
        <begin position="139"/>
        <end position="159"/>
    </location>
</feature>
<dbReference type="OrthoDB" id="1729526at2"/>
<comment type="caution">
    <text evidence="3">The sequence shown here is derived from an EMBL/GenBank/DDBJ whole genome shotgun (WGS) entry which is preliminary data.</text>
</comment>
<proteinExistence type="predicted"/>
<name>A0A161R9V5_9FIRM</name>
<accession>A0A161R9V5</accession>
<protein>
    <recommendedName>
        <fullName evidence="2">Protein-glutamine gamma-glutamyltransferase-like C-terminal domain-containing protein</fullName>
    </recommendedName>
</protein>
<keyword evidence="1" id="KW-0472">Membrane</keyword>
<reference evidence="3 4" key="1">
    <citation type="submission" date="2015-12" db="EMBL/GenBank/DDBJ databases">
        <title>Draft genome of Thermovenabulum gondwanense isolated from a red thermophilic microbial mat colonisisng an outflow channel of a bore well.</title>
        <authorList>
            <person name="Patel B.K."/>
        </authorList>
    </citation>
    <scope>NUCLEOTIDE SEQUENCE [LARGE SCALE GENOMIC DNA]</scope>
    <source>
        <strain evidence="3 4">R270</strain>
    </source>
</reference>
<feature type="transmembrane region" description="Helical" evidence="1">
    <location>
        <begin position="66"/>
        <end position="82"/>
    </location>
</feature>
<feature type="transmembrane region" description="Helical" evidence="1">
    <location>
        <begin position="88"/>
        <end position="104"/>
    </location>
</feature>
<keyword evidence="1" id="KW-0812">Transmembrane</keyword>
<sequence length="433" mass="51064">MKFLLSNWFKGIKVLLLLIIHYIFLLIINFSFGKIFLKEPFSAYEILFWFTAGILSKFFYYRLKNFKIILLLLVLILMFFKYHNVFNYLSFAFLCFIFGLWPDSRELEHYELIQKLKKFTPIIVICLLFYKNVGKTSEVLLLAFGFIIVSLIALSLYQLEYFSLQVSKGRWLFTTLIFSLIVGIIFVVLMELIKPYEFLAFIDFIKTTYFSFVELIFKILEPIFKPLDKVIAFLLYFISRYAKIKKQEILPGEPGVSIMPGSHEEYVVPYTVEIIFKVFGLTILLVVFSGIIFLSLKKHIGNFTENDFVDEKESIYTPALFKNSVNELSCKIKSILRSRIKPLIYGDFPAAKIRKMYAQILRAAEKKGYFRKTYETPLEFKAQLKKAFEDDENIIEYITNLYQKARYFPESVLDTEVEEMKKITKTLMQSKFD</sequence>